<evidence type="ECO:0000313" key="2">
    <source>
        <dbReference type="Proteomes" id="UP000030745"/>
    </source>
</evidence>
<accession>A0A067BHB0</accession>
<sequence>SPCLKTISLDSVTTVRSQPVHLGRYVRRWIAAGVERVMIPNTSLGVESVIAIAMALCDTYRSSRFVLYIADGSLIMASYAALLDALATCSNVTLEVFERRPLMRQEI</sequence>
<organism evidence="1 2">
    <name type="scientific">Saprolegnia parasitica (strain CBS 223.65)</name>
    <dbReference type="NCBI Taxonomy" id="695850"/>
    <lineage>
        <taxon>Eukaryota</taxon>
        <taxon>Sar</taxon>
        <taxon>Stramenopiles</taxon>
        <taxon>Oomycota</taxon>
        <taxon>Saprolegniomycetes</taxon>
        <taxon>Saprolegniales</taxon>
        <taxon>Saprolegniaceae</taxon>
        <taxon>Saprolegnia</taxon>
    </lineage>
</organism>
<dbReference type="KEGG" id="spar:SPRG_18333"/>
<name>A0A067BHB0_SAPPC</name>
<proteinExistence type="predicted"/>
<evidence type="ECO:0000313" key="1">
    <source>
        <dbReference type="EMBL" id="KDO16130.1"/>
    </source>
</evidence>
<dbReference type="EMBL" id="KK584318">
    <property type="protein sequence ID" value="KDO16130.1"/>
    <property type="molecule type" value="Genomic_DNA"/>
</dbReference>
<reference evidence="1 2" key="1">
    <citation type="journal article" date="2013" name="PLoS Genet.">
        <title>Distinctive expansion of potential virulence genes in the genome of the oomycete fish pathogen Saprolegnia parasitica.</title>
        <authorList>
            <person name="Jiang R.H."/>
            <person name="de Bruijn I."/>
            <person name="Haas B.J."/>
            <person name="Belmonte R."/>
            <person name="Lobach L."/>
            <person name="Christie J."/>
            <person name="van den Ackerveken G."/>
            <person name="Bottin A."/>
            <person name="Bulone V."/>
            <person name="Diaz-Moreno S.M."/>
            <person name="Dumas B."/>
            <person name="Fan L."/>
            <person name="Gaulin E."/>
            <person name="Govers F."/>
            <person name="Grenville-Briggs L.J."/>
            <person name="Horner N.R."/>
            <person name="Levin J.Z."/>
            <person name="Mammella M."/>
            <person name="Meijer H.J."/>
            <person name="Morris P."/>
            <person name="Nusbaum C."/>
            <person name="Oome S."/>
            <person name="Phillips A.J."/>
            <person name="van Rooyen D."/>
            <person name="Rzeszutek E."/>
            <person name="Saraiva M."/>
            <person name="Secombes C.J."/>
            <person name="Seidl M.F."/>
            <person name="Snel B."/>
            <person name="Stassen J.H."/>
            <person name="Sykes S."/>
            <person name="Tripathy S."/>
            <person name="van den Berg H."/>
            <person name="Vega-Arreguin J.C."/>
            <person name="Wawra S."/>
            <person name="Young S.K."/>
            <person name="Zeng Q."/>
            <person name="Dieguez-Uribeondo J."/>
            <person name="Russ C."/>
            <person name="Tyler B.M."/>
            <person name="van West P."/>
        </authorList>
    </citation>
    <scope>NUCLEOTIDE SEQUENCE [LARGE SCALE GENOMIC DNA]</scope>
    <source>
        <strain evidence="1 2">CBS 223.65</strain>
    </source>
</reference>
<dbReference type="AlphaFoldDB" id="A0A067BHB0"/>
<protein>
    <submittedName>
        <fullName evidence="1">Uncharacterized protein</fullName>
    </submittedName>
</protein>
<gene>
    <name evidence="1" type="ORF">SPRG_18333</name>
</gene>
<dbReference type="VEuPathDB" id="FungiDB:SPRG_18333"/>
<feature type="non-terminal residue" evidence="1">
    <location>
        <position position="1"/>
    </location>
</feature>
<feature type="non-terminal residue" evidence="1">
    <location>
        <position position="107"/>
    </location>
</feature>
<keyword evidence="2" id="KW-1185">Reference proteome</keyword>
<dbReference type="Proteomes" id="UP000030745">
    <property type="component" value="Unassembled WGS sequence"/>
</dbReference>
<dbReference type="RefSeq" id="XP_012213161.1">
    <property type="nucleotide sequence ID" value="XM_012357771.1"/>
</dbReference>
<dbReference type="GeneID" id="24139858"/>